<dbReference type="Gene3D" id="1.25.40.10">
    <property type="entry name" value="Tetratricopeptide repeat domain"/>
    <property type="match status" value="1"/>
</dbReference>
<dbReference type="GO" id="GO:0003978">
    <property type="term" value="F:UDP-glucose 4-epimerase activity"/>
    <property type="evidence" value="ECO:0007669"/>
    <property type="project" value="InterPro"/>
</dbReference>
<evidence type="ECO:0000313" key="6">
    <source>
        <dbReference type="EMBL" id="KAH0816190.1"/>
    </source>
</evidence>
<evidence type="ECO:0000256" key="1">
    <source>
        <dbReference type="ARBA" id="ARBA00000014"/>
    </source>
</evidence>
<dbReference type="GO" id="GO:0005739">
    <property type="term" value="C:mitochondrion"/>
    <property type="evidence" value="ECO:0007669"/>
    <property type="project" value="InterPro"/>
</dbReference>
<evidence type="ECO:0000256" key="4">
    <source>
        <dbReference type="SAM" id="Coils"/>
    </source>
</evidence>
<dbReference type="GO" id="GO:0050684">
    <property type="term" value="P:regulation of mRNA processing"/>
    <property type="evidence" value="ECO:0007669"/>
    <property type="project" value="InterPro"/>
</dbReference>
<gene>
    <name evidence="6" type="ORF">GEV33_006599</name>
</gene>
<name>A0A8J6HCB5_TENMO</name>
<dbReference type="InterPro" id="IPR036291">
    <property type="entry name" value="NAD(P)-bd_dom_sf"/>
</dbReference>
<dbReference type="GO" id="GO:0006012">
    <property type="term" value="P:galactose metabolic process"/>
    <property type="evidence" value="ECO:0007669"/>
    <property type="project" value="InterPro"/>
</dbReference>
<dbReference type="InterPro" id="IPR011990">
    <property type="entry name" value="TPR-like_helical_dom_sf"/>
</dbReference>
<dbReference type="GO" id="GO:0007005">
    <property type="term" value="P:mitochondrion organization"/>
    <property type="evidence" value="ECO:0007669"/>
    <property type="project" value="TreeGrafter"/>
</dbReference>
<reference evidence="6" key="1">
    <citation type="journal article" date="2020" name="J Insects Food Feed">
        <title>The yellow mealworm (Tenebrio molitor) genome: a resource for the emerging insects as food and feed industry.</title>
        <authorList>
            <person name="Eriksson T."/>
            <person name="Andere A."/>
            <person name="Kelstrup H."/>
            <person name="Emery V."/>
            <person name="Picard C."/>
        </authorList>
    </citation>
    <scope>NUCLEOTIDE SEQUENCE</scope>
    <source>
        <strain evidence="6">Stoneville</strain>
        <tissue evidence="6">Whole head</tissue>
    </source>
</reference>
<evidence type="ECO:0000259" key="5">
    <source>
        <dbReference type="Pfam" id="PF01370"/>
    </source>
</evidence>
<dbReference type="EMBL" id="JABDTM020021904">
    <property type="protein sequence ID" value="KAH0816190.1"/>
    <property type="molecule type" value="Genomic_DNA"/>
</dbReference>
<accession>A0A8J6HCB5</accession>
<proteinExistence type="predicted"/>
<dbReference type="PANTHER" id="PTHR14700">
    <property type="entry name" value="PENTATRICOPEPTIDE REPEAT-CONTAINING PROTEIN 2, MITOCHONDRIAL"/>
    <property type="match status" value="1"/>
</dbReference>
<comment type="caution">
    <text evidence="6">The sequence shown here is derived from an EMBL/GenBank/DDBJ whole genome shotgun (WGS) entry which is preliminary data.</text>
</comment>
<dbReference type="Pfam" id="PF01370">
    <property type="entry name" value="Epimerase"/>
    <property type="match status" value="1"/>
</dbReference>
<dbReference type="EC" id="5.1.3.7" evidence="2"/>
<keyword evidence="4" id="KW-0175">Coiled coil</keyword>
<dbReference type="GO" id="GO:0003974">
    <property type="term" value="F:UDP-N-acetylglucosamine 4-epimerase activity"/>
    <property type="evidence" value="ECO:0007669"/>
    <property type="project" value="UniProtKB-EC"/>
</dbReference>
<dbReference type="InterPro" id="IPR001509">
    <property type="entry name" value="Epimerase_deHydtase"/>
</dbReference>
<dbReference type="Gene3D" id="3.90.25.10">
    <property type="entry name" value="UDP-galactose 4-epimerase, domain 1"/>
    <property type="match status" value="1"/>
</dbReference>
<dbReference type="SUPFAM" id="SSF51735">
    <property type="entry name" value="NAD(P)-binding Rossmann-fold domains"/>
    <property type="match status" value="1"/>
</dbReference>
<evidence type="ECO:0000256" key="3">
    <source>
        <dbReference type="ARBA" id="ARBA00031827"/>
    </source>
</evidence>
<dbReference type="AlphaFoldDB" id="A0A8J6HCB5"/>
<feature type="domain" description="NAD-dependent epimerase/dehydratase" evidence="5">
    <location>
        <begin position="400"/>
        <end position="658"/>
    </location>
</feature>
<keyword evidence="7" id="KW-1185">Reference proteome</keyword>
<sequence length="691" mass="78599">MANTLRLTFRSIYLPIRRDVFNFQTPILSQLTRNLYAKTTLGIENFIEQKQHIMRQMENIEERFREKMNTYSEEEAQGMIFTEDLKNMIYLAKNDGDLDLVIKMAKKFNAQNKQLRFGNFVFGPVLMRMFHLHNKPDLAIECFKSPQLTGFFDQLITYQIFLDLLYENGKYEDILSMCQLIKKRQLESAKYPRNVIVLTMAACYKINTDESLKYALDLWKELRDAGHFPMRRATTFCAGLCLNRGKPEVALEMLSDVRKPNYVTIRNIKAQAFAQLGRLEEAIVLLKSVISEDEPGQISHTFSKDVVEAVKSVVSNTDNPEMTLEFSKLENLLVKEGHISDTTLDEHLCSEIQRPPIMNNRQQNRFSRYDSNTNRRFGNVYNRGPSRPGLKDLMSHLSTVFVTGGAGYIGSHCIVELLSAGYEVVVVDNFVNSVNGPDGESVALKRVEAITGKTVTFYECDLLDKTALENIFAKHKIDCVIHFAAIKSVGESMEYPLLYYKNNLIGMLNLLEIMEQFGCFQLVFSSSCTVYGEPNFLPITETHSVGHNITNVYGKTKYFIEEMLEDITHANKKWNIIALRYFNPLGAHPSGLIGEDPIKPFANIMPLISQVAIGHLPILTIFGGDYSTPDGTGIRDYIHVMDLASGHVAALNMLQKSHQNYKASVGGALIKFYIMYKKTKELKCKLLIPTL</sequence>
<dbReference type="GO" id="GO:0003723">
    <property type="term" value="F:RNA binding"/>
    <property type="evidence" value="ECO:0007669"/>
    <property type="project" value="TreeGrafter"/>
</dbReference>
<reference evidence="6" key="2">
    <citation type="submission" date="2021-08" db="EMBL/GenBank/DDBJ databases">
        <authorList>
            <person name="Eriksson T."/>
        </authorList>
    </citation>
    <scope>NUCLEOTIDE SEQUENCE</scope>
    <source>
        <strain evidence="6">Stoneville</strain>
        <tissue evidence="6">Whole head</tissue>
    </source>
</reference>
<organism evidence="6 7">
    <name type="scientific">Tenebrio molitor</name>
    <name type="common">Yellow mealworm beetle</name>
    <dbReference type="NCBI Taxonomy" id="7067"/>
    <lineage>
        <taxon>Eukaryota</taxon>
        <taxon>Metazoa</taxon>
        <taxon>Ecdysozoa</taxon>
        <taxon>Arthropoda</taxon>
        <taxon>Hexapoda</taxon>
        <taxon>Insecta</taxon>
        <taxon>Pterygota</taxon>
        <taxon>Neoptera</taxon>
        <taxon>Endopterygota</taxon>
        <taxon>Coleoptera</taxon>
        <taxon>Polyphaga</taxon>
        <taxon>Cucujiformia</taxon>
        <taxon>Tenebrionidae</taxon>
        <taxon>Tenebrio</taxon>
    </lineage>
</organism>
<dbReference type="NCBIfam" id="TIGR01179">
    <property type="entry name" value="galE"/>
    <property type="match status" value="1"/>
</dbReference>
<feature type="coiled-coil region" evidence="4">
    <location>
        <begin position="43"/>
        <end position="77"/>
    </location>
</feature>
<dbReference type="InterPro" id="IPR005886">
    <property type="entry name" value="UDP_G4E"/>
</dbReference>
<dbReference type="Proteomes" id="UP000719412">
    <property type="component" value="Unassembled WGS sequence"/>
</dbReference>
<evidence type="ECO:0000313" key="7">
    <source>
        <dbReference type="Proteomes" id="UP000719412"/>
    </source>
</evidence>
<dbReference type="PANTHER" id="PTHR14700:SF0">
    <property type="entry name" value="PENTATRICOPEPTIDE REPEAT-CONTAINING PROTEIN 2, MITOCHONDRIAL"/>
    <property type="match status" value="1"/>
</dbReference>
<comment type="catalytic activity">
    <reaction evidence="1">
        <text>UDP-N-acetyl-alpha-D-glucosamine = UDP-N-acetyl-alpha-D-galactosamine</text>
        <dbReference type="Rhea" id="RHEA:20517"/>
        <dbReference type="ChEBI" id="CHEBI:57705"/>
        <dbReference type="ChEBI" id="CHEBI:67138"/>
        <dbReference type="EC" id="5.1.3.7"/>
    </reaction>
</comment>
<protein>
    <recommendedName>
        <fullName evidence="3">UDP-N-acetylglucosamine 4-epimerase</fullName>
        <ecNumber evidence="2">5.1.3.7</ecNumber>
    </recommendedName>
    <alternativeName>
        <fullName evidence="3">UDP-N-acetylglucosamine 4-epimerase</fullName>
    </alternativeName>
</protein>
<dbReference type="Gene3D" id="3.40.50.720">
    <property type="entry name" value="NAD(P)-binding Rossmann-like Domain"/>
    <property type="match status" value="1"/>
</dbReference>
<dbReference type="InterPro" id="IPR034629">
    <property type="entry name" value="PTCD2"/>
</dbReference>
<evidence type="ECO:0000256" key="2">
    <source>
        <dbReference type="ARBA" id="ARBA00013175"/>
    </source>
</evidence>